<dbReference type="Proteomes" id="UP001138621">
    <property type="component" value="Unassembled WGS sequence"/>
</dbReference>
<comment type="caution">
    <text evidence="1">The sequence shown here is derived from an EMBL/GenBank/DDBJ whole genome shotgun (WGS) entry which is preliminary data.</text>
</comment>
<evidence type="ECO:0000313" key="2">
    <source>
        <dbReference type="Proteomes" id="UP001138621"/>
    </source>
</evidence>
<proteinExistence type="predicted"/>
<gene>
    <name evidence="1" type="ORF">G7024_25495</name>
</gene>
<name>A0AA40RY11_STUST</name>
<dbReference type="AlphaFoldDB" id="A0AA40RY11"/>
<organism evidence="1 2">
    <name type="scientific">Stutzerimonas stutzeri</name>
    <name type="common">Pseudomonas stutzeri</name>
    <dbReference type="NCBI Taxonomy" id="316"/>
    <lineage>
        <taxon>Bacteria</taxon>
        <taxon>Pseudomonadati</taxon>
        <taxon>Pseudomonadota</taxon>
        <taxon>Gammaproteobacteria</taxon>
        <taxon>Pseudomonadales</taxon>
        <taxon>Pseudomonadaceae</taxon>
        <taxon>Stutzerimonas</taxon>
    </lineage>
</organism>
<protein>
    <submittedName>
        <fullName evidence="1">Citrate lyase holo-[acyl-carrier protein] synthase</fullName>
    </submittedName>
</protein>
<sequence length="37" mass="4378">MNIFQDGQPIDLETVLANKDWRTAFQTQLEKHYPDDV</sequence>
<dbReference type="GO" id="GO:0016829">
    <property type="term" value="F:lyase activity"/>
    <property type="evidence" value="ECO:0007669"/>
    <property type="project" value="UniProtKB-KW"/>
</dbReference>
<feature type="non-terminal residue" evidence="1">
    <location>
        <position position="37"/>
    </location>
</feature>
<evidence type="ECO:0000313" key="1">
    <source>
        <dbReference type="EMBL" id="MBA1307704.1"/>
    </source>
</evidence>
<accession>A0AA40RY11</accession>
<keyword evidence="1" id="KW-0456">Lyase</keyword>
<dbReference type="EMBL" id="JAAMRD010000265">
    <property type="protein sequence ID" value="MBA1307704.1"/>
    <property type="molecule type" value="Genomic_DNA"/>
</dbReference>
<reference evidence="1" key="1">
    <citation type="submission" date="2020-02" db="EMBL/GenBank/DDBJ databases">
        <title>Synteny-based analysis reveals conserved mechanism for high triclosan tolerance in Pseudomonas, as well as instances of horizontal transfer.</title>
        <authorList>
            <person name="Mcfarland A.G."/>
            <person name="Bertucci H.K."/>
            <person name="Litmann E."/>
            <person name="Shen J."/>
            <person name="Huttenhower C."/>
            <person name="Hartmann E.M."/>
        </authorList>
    </citation>
    <scope>NUCLEOTIDE SEQUENCE</scope>
    <source>
        <strain evidence="1">109A1</strain>
    </source>
</reference>